<protein>
    <recommendedName>
        <fullName evidence="3">BTB domain-containing protein</fullName>
    </recommendedName>
</protein>
<accession>A0AAD4KFM8</accession>
<proteinExistence type="predicted"/>
<name>A0AAD4KFM8_9EURO</name>
<dbReference type="EMBL" id="JAJTJA010000013">
    <property type="protein sequence ID" value="KAH8690837.1"/>
    <property type="molecule type" value="Genomic_DNA"/>
</dbReference>
<sequence>MPLLPDESIKTIARRRIRFPGEDSDVFTELIHWIYRREFSSMSSFQETLFLFKLWIPAGRFEMLDMQNSMMSAILETILANPETSLLITAIDHVYSHTLRG</sequence>
<dbReference type="InterPro" id="IPR011333">
    <property type="entry name" value="SKP1/BTB/POZ_sf"/>
</dbReference>
<organism evidence="1 2">
    <name type="scientific">Talaromyces proteolyticus</name>
    <dbReference type="NCBI Taxonomy" id="1131652"/>
    <lineage>
        <taxon>Eukaryota</taxon>
        <taxon>Fungi</taxon>
        <taxon>Dikarya</taxon>
        <taxon>Ascomycota</taxon>
        <taxon>Pezizomycotina</taxon>
        <taxon>Eurotiomycetes</taxon>
        <taxon>Eurotiomycetidae</taxon>
        <taxon>Eurotiales</taxon>
        <taxon>Trichocomaceae</taxon>
        <taxon>Talaromyces</taxon>
        <taxon>Talaromyces sect. Bacilispori</taxon>
    </lineage>
</organism>
<evidence type="ECO:0008006" key="3">
    <source>
        <dbReference type="Google" id="ProtNLM"/>
    </source>
</evidence>
<dbReference type="RefSeq" id="XP_046067033.1">
    <property type="nucleotide sequence ID" value="XM_046217349.1"/>
</dbReference>
<gene>
    <name evidence="1" type="ORF">BGW36DRAFT_389408</name>
</gene>
<evidence type="ECO:0000313" key="2">
    <source>
        <dbReference type="Proteomes" id="UP001201262"/>
    </source>
</evidence>
<dbReference type="Gene3D" id="3.30.710.10">
    <property type="entry name" value="Potassium Channel Kv1.1, Chain A"/>
    <property type="match status" value="1"/>
</dbReference>
<dbReference type="AlphaFoldDB" id="A0AAD4KFM8"/>
<evidence type="ECO:0000313" key="1">
    <source>
        <dbReference type="EMBL" id="KAH8690837.1"/>
    </source>
</evidence>
<dbReference type="Proteomes" id="UP001201262">
    <property type="component" value="Unassembled WGS sequence"/>
</dbReference>
<keyword evidence="2" id="KW-1185">Reference proteome</keyword>
<dbReference type="GeneID" id="70247636"/>
<reference evidence="1" key="1">
    <citation type="submission" date="2021-12" db="EMBL/GenBank/DDBJ databases">
        <title>Convergent genome expansion in fungi linked to evolution of root-endophyte symbiosis.</title>
        <authorList>
            <consortium name="DOE Joint Genome Institute"/>
            <person name="Ke Y.-H."/>
            <person name="Bonito G."/>
            <person name="Liao H.-L."/>
            <person name="Looney B."/>
            <person name="Rojas-Flechas A."/>
            <person name="Nash J."/>
            <person name="Hameed K."/>
            <person name="Schadt C."/>
            <person name="Martin F."/>
            <person name="Crous P.W."/>
            <person name="Miettinen O."/>
            <person name="Magnuson J.K."/>
            <person name="Labbe J."/>
            <person name="Jacobson D."/>
            <person name="Doktycz M.J."/>
            <person name="Veneault-Fourrey C."/>
            <person name="Kuo A."/>
            <person name="Mondo S."/>
            <person name="Calhoun S."/>
            <person name="Riley R."/>
            <person name="Ohm R."/>
            <person name="LaButti K."/>
            <person name="Andreopoulos B."/>
            <person name="Pangilinan J."/>
            <person name="Nolan M."/>
            <person name="Tritt A."/>
            <person name="Clum A."/>
            <person name="Lipzen A."/>
            <person name="Daum C."/>
            <person name="Barry K."/>
            <person name="Grigoriev I.V."/>
            <person name="Vilgalys R."/>
        </authorList>
    </citation>
    <scope>NUCLEOTIDE SEQUENCE</scope>
    <source>
        <strain evidence="1">PMI_201</strain>
    </source>
</reference>
<comment type="caution">
    <text evidence="1">The sequence shown here is derived from an EMBL/GenBank/DDBJ whole genome shotgun (WGS) entry which is preliminary data.</text>
</comment>